<dbReference type="Proteomes" id="UP000800039">
    <property type="component" value="Unassembled WGS sequence"/>
</dbReference>
<keyword evidence="3" id="KW-1185">Reference proteome</keyword>
<dbReference type="EMBL" id="ML976614">
    <property type="protein sequence ID" value="KAF1850610.1"/>
    <property type="molecule type" value="Genomic_DNA"/>
</dbReference>
<gene>
    <name evidence="2" type="ORF">K460DRAFT_18309</name>
</gene>
<organism evidence="2 3">
    <name type="scientific">Cucurbitaria berberidis CBS 394.84</name>
    <dbReference type="NCBI Taxonomy" id="1168544"/>
    <lineage>
        <taxon>Eukaryota</taxon>
        <taxon>Fungi</taxon>
        <taxon>Dikarya</taxon>
        <taxon>Ascomycota</taxon>
        <taxon>Pezizomycotina</taxon>
        <taxon>Dothideomycetes</taxon>
        <taxon>Pleosporomycetidae</taxon>
        <taxon>Pleosporales</taxon>
        <taxon>Pleosporineae</taxon>
        <taxon>Cucurbitariaceae</taxon>
        <taxon>Cucurbitaria</taxon>
    </lineage>
</organism>
<reference evidence="2" key="1">
    <citation type="submission" date="2020-01" db="EMBL/GenBank/DDBJ databases">
        <authorList>
            <consortium name="DOE Joint Genome Institute"/>
            <person name="Haridas S."/>
            <person name="Albert R."/>
            <person name="Binder M."/>
            <person name="Bloem J."/>
            <person name="Labutti K."/>
            <person name="Salamov A."/>
            <person name="Andreopoulos B."/>
            <person name="Baker S.E."/>
            <person name="Barry K."/>
            <person name="Bills G."/>
            <person name="Bluhm B.H."/>
            <person name="Cannon C."/>
            <person name="Castanera R."/>
            <person name="Culley D.E."/>
            <person name="Daum C."/>
            <person name="Ezra D."/>
            <person name="Gonzalez J.B."/>
            <person name="Henrissat B."/>
            <person name="Kuo A."/>
            <person name="Liang C."/>
            <person name="Lipzen A."/>
            <person name="Lutzoni F."/>
            <person name="Magnuson J."/>
            <person name="Mondo S."/>
            <person name="Nolan M."/>
            <person name="Ohm R."/>
            <person name="Pangilinan J."/>
            <person name="Park H.-J."/>
            <person name="Ramirez L."/>
            <person name="Alfaro M."/>
            <person name="Sun H."/>
            <person name="Tritt A."/>
            <person name="Yoshinaga Y."/>
            <person name="Zwiers L.-H."/>
            <person name="Turgeon B.G."/>
            <person name="Goodwin S.B."/>
            <person name="Spatafora J.W."/>
            <person name="Crous P.W."/>
            <person name="Grigoriev I.V."/>
        </authorList>
    </citation>
    <scope>NUCLEOTIDE SEQUENCE</scope>
    <source>
        <strain evidence="2">CBS 394.84</strain>
    </source>
</reference>
<dbReference type="GeneID" id="63844324"/>
<proteinExistence type="predicted"/>
<accession>A0A9P4LD23</accession>
<evidence type="ECO:0000313" key="2">
    <source>
        <dbReference type="EMBL" id="KAF1850610.1"/>
    </source>
</evidence>
<sequence length="182" mass="19781">MYSPSATITNRPLAQNPQFDIFSPTIQTGRGNGRSPTPRPARRIHPAQVPNLASPLFFLPNSTATTLLRSCPSLPHVARRTGQENKFGKAMRRNRNRNTEMHGLGLEGGRIKTGSPCRTAAAVLLLPGLGHSRRRKRMGRDETAMRGRGMGSRSTVVVVIDVCTLDGQTLSLGVFFCFAVAS</sequence>
<evidence type="ECO:0000313" key="3">
    <source>
        <dbReference type="Proteomes" id="UP000800039"/>
    </source>
</evidence>
<dbReference type="RefSeq" id="XP_040793173.1">
    <property type="nucleotide sequence ID" value="XM_040927072.1"/>
</dbReference>
<name>A0A9P4LD23_9PLEO</name>
<dbReference type="AlphaFoldDB" id="A0A9P4LD23"/>
<comment type="caution">
    <text evidence="2">The sequence shown here is derived from an EMBL/GenBank/DDBJ whole genome shotgun (WGS) entry which is preliminary data.</text>
</comment>
<feature type="region of interest" description="Disordered" evidence="1">
    <location>
        <begin position="22"/>
        <end position="44"/>
    </location>
</feature>
<protein>
    <submittedName>
        <fullName evidence="2">Uncharacterized protein</fullName>
    </submittedName>
</protein>
<evidence type="ECO:0000256" key="1">
    <source>
        <dbReference type="SAM" id="MobiDB-lite"/>
    </source>
</evidence>